<accession>A0ABQ6FYC5</accession>
<keyword evidence="7" id="KW-1185">Reference proteome</keyword>
<dbReference type="SUPFAM" id="SSF51679">
    <property type="entry name" value="Bacterial luciferase-like"/>
    <property type="match status" value="1"/>
</dbReference>
<dbReference type="PANTHER" id="PTHR42847:SF4">
    <property type="entry name" value="ALKANESULFONATE MONOOXYGENASE-RELATED"/>
    <property type="match status" value="1"/>
</dbReference>
<evidence type="ECO:0000256" key="3">
    <source>
        <dbReference type="ARBA" id="ARBA00023002"/>
    </source>
</evidence>
<reference evidence="6 7" key="1">
    <citation type="submission" date="2023-02" db="EMBL/GenBank/DDBJ databases">
        <title>Dictyobacter halimunensis sp. nov., a new member of the class Ktedonobacteria from forest soil in a geothermal area.</title>
        <authorList>
            <person name="Rachmania M.K."/>
            <person name="Ningsih F."/>
            <person name="Sakai Y."/>
            <person name="Yabe S."/>
            <person name="Yokota A."/>
            <person name="Sjamsuridzal W."/>
        </authorList>
    </citation>
    <scope>NUCLEOTIDE SEQUENCE [LARGE SCALE GENOMIC DNA]</scope>
    <source>
        <strain evidence="6 7">S3.2.2.5</strain>
    </source>
</reference>
<dbReference type="Gene3D" id="3.20.20.30">
    <property type="entry name" value="Luciferase-like domain"/>
    <property type="match status" value="1"/>
</dbReference>
<dbReference type="Proteomes" id="UP001344906">
    <property type="component" value="Unassembled WGS sequence"/>
</dbReference>
<feature type="domain" description="Luciferase-like" evidence="5">
    <location>
        <begin position="12"/>
        <end position="217"/>
    </location>
</feature>
<dbReference type="EMBL" id="BSRI01000002">
    <property type="protein sequence ID" value="GLV59295.1"/>
    <property type="molecule type" value="Genomic_DNA"/>
</dbReference>
<dbReference type="InterPro" id="IPR011251">
    <property type="entry name" value="Luciferase-like_dom"/>
</dbReference>
<dbReference type="InterPro" id="IPR050172">
    <property type="entry name" value="SsuD_RutA_monooxygenase"/>
</dbReference>
<keyword evidence="3" id="KW-0560">Oxidoreductase</keyword>
<protein>
    <submittedName>
        <fullName evidence="6">Luciferase-like protein</fullName>
    </submittedName>
</protein>
<gene>
    <name evidence="6" type="ORF">KDH_61220</name>
</gene>
<evidence type="ECO:0000256" key="1">
    <source>
        <dbReference type="ARBA" id="ARBA00022630"/>
    </source>
</evidence>
<keyword evidence="2" id="KW-0288">FMN</keyword>
<dbReference type="PANTHER" id="PTHR42847">
    <property type="entry name" value="ALKANESULFONATE MONOOXYGENASE"/>
    <property type="match status" value="1"/>
</dbReference>
<evidence type="ECO:0000256" key="2">
    <source>
        <dbReference type="ARBA" id="ARBA00022643"/>
    </source>
</evidence>
<comment type="caution">
    <text evidence="6">The sequence shown here is derived from an EMBL/GenBank/DDBJ whole genome shotgun (WGS) entry which is preliminary data.</text>
</comment>
<proteinExistence type="predicted"/>
<organism evidence="6 7">
    <name type="scientific">Dictyobacter halimunensis</name>
    <dbReference type="NCBI Taxonomy" id="3026934"/>
    <lineage>
        <taxon>Bacteria</taxon>
        <taxon>Bacillati</taxon>
        <taxon>Chloroflexota</taxon>
        <taxon>Ktedonobacteria</taxon>
        <taxon>Ktedonobacterales</taxon>
        <taxon>Dictyobacteraceae</taxon>
        <taxon>Dictyobacter</taxon>
    </lineage>
</organism>
<sequence length="283" mass="31916">MQYGLDIPTAGAFADPRTLADLAVEAEEAGWDGFFLWDTIFMPGHPEIPVVDPWIALAGIAMRTQRIKIGAFLTPLPRRRPWQVARASVGLDHLSNGRLIFGAALGYHDLDFIPFGETFDPKIRAEKLDEGLAILDGFWSGETFSFDGKHYQIHDVSLQPRPLQSPRIPIWLAGGWPRRKPLRRAARWDGIYLMTTNQDTGQMLTPAEVREVITYINANRTARGPFNVALNVKPSENTHQNAELVRQYSEAGATWWIELEPTDQVTEQAFKAYCEHIRRGPPT</sequence>
<evidence type="ECO:0000313" key="7">
    <source>
        <dbReference type="Proteomes" id="UP001344906"/>
    </source>
</evidence>
<keyword evidence="1" id="KW-0285">Flavoprotein</keyword>
<dbReference type="InterPro" id="IPR036661">
    <property type="entry name" value="Luciferase-like_sf"/>
</dbReference>
<evidence type="ECO:0000313" key="6">
    <source>
        <dbReference type="EMBL" id="GLV59295.1"/>
    </source>
</evidence>
<evidence type="ECO:0000259" key="5">
    <source>
        <dbReference type="Pfam" id="PF00296"/>
    </source>
</evidence>
<evidence type="ECO:0000256" key="4">
    <source>
        <dbReference type="ARBA" id="ARBA00023033"/>
    </source>
</evidence>
<name>A0ABQ6FYC5_9CHLR</name>
<keyword evidence="4" id="KW-0503">Monooxygenase</keyword>
<dbReference type="Pfam" id="PF00296">
    <property type="entry name" value="Bac_luciferase"/>
    <property type="match status" value="1"/>
</dbReference>
<dbReference type="RefSeq" id="WP_338255885.1">
    <property type="nucleotide sequence ID" value="NZ_BSRI01000002.1"/>
</dbReference>